<dbReference type="EMBL" id="PFTH01000111">
    <property type="protein sequence ID" value="PJB88205.1"/>
    <property type="molecule type" value="Genomic_DNA"/>
</dbReference>
<organism evidence="2 3">
    <name type="scientific">Candidatus Roizmanbacteria bacterium CG_4_9_14_0_8_um_filter_34_12</name>
    <dbReference type="NCBI Taxonomy" id="1974840"/>
    <lineage>
        <taxon>Bacteria</taxon>
        <taxon>Candidatus Roizmaniibacteriota</taxon>
    </lineage>
</organism>
<feature type="non-terminal residue" evidence="2">
    <location>
        <position position="273"/>
    </location>
</feature>
<name>A0A2M8DCR4_9BACT</name>
<dbReference type="InterPro" id="IPR002559">
    <property type="entry name" value="Transposase_11"/>
</dbReference>
<dbReference type="GO" id="GO:0006313">
    <property type="term" value="P:DNA transposition"/>
    <property type="evidence" value="ECO:0007669"/>
    <property type="project" value="InterPro"/>
</dbReference>
<dbReference type="GO" id="GO:0004803">
    <property type="term" value="F:transposase activity"/>
    <property type="evidence" value="ECO:0007669"/>
    <property type="project" value="InterPro"/>
</dbReference>
<gene>
    <name evidence="2" type="ORF">CO083_02965</name>
</gene>
<comment type="caution">
    <text evidence="2">The sequence shown here is derived from an EMBL/GenBank/DDBJ whole genome shotgun (WGS) entry which is preliminary data.</text>
</comment>
<protein>
    <recommendedName>
        <fullName evidence="1">Transposase IS4-like domain-containing protein</fullName>
    </recommendedName>
</protein>
<dbReference type="GO" id="GO:0003677">
    <property type="term" value="F:DNA binding"/>
    <property type="evidence" value="ECO:0007669"/>
    <property type="project" value="InterPro"/>
</dbReference>
<feature type="domain" description="Transposase IS4-like" evidence="1">
    <location>
        <begin position="140"/>
        <end position="268"/>
    </location>
</feature>
<evidence type="ECO:0000313" key="2">
    <source>
        <dbReference type="EMBL" id="PJB88205.1"/>
    </source>
</evidence>
<dbReference type="Proteomes" id="UP000229706">
    <property type="component" value="Unassembled WGS sequence"/>
</dbReference>
<sequence>MSEFCQIYTLPFYEKVKIYLDRIGLRRYSCKFSKKTFSQHALFFILALKEKINCSYRIIAKILKELGIYRNMGIMKIPHFTTIQKFCERMDKNILNLLINKLAPKITETIIGDGTGFSVNNPSFHYLSVLRRFTKKKITIKSPVNIVLLADLKTRLIKYVNTSHTKTHEAKLTKPLLENLDCKNFIYDKALDSKLIRKKLEEQNINPIIPYRKNNKKKKIINQELYKQRNIAESIISAIKRTYGKTINNKKPDTQQKQTLLKILNYNLNITLK</sequence>
<proteinExistence type="predicted"/>
<evidence type="ECO:0000313" key="3">
    <source>
        <dbReference type="Proteomes" id="UP000229706"/>
    </source>
</evidence>
<evidence type="ECO:0000259" key="1">
    <source>
        <dbReference type="Pfam" id="PF01609"/>
    </source>
</evidence>
<accession>A0A2M8DCR4</accession>
<dbReference type="Pfam" id="PF01609">
    <property type="entry name" value="DDE_Tnp_1"/>
    <property type="match status" value="1"/>
</dbReference>
<dbReference type="AlphaFoldDB" id="A0A2M8DCR4"/>
<reference evidence="3" key="1">
    <citation type="submission" date="2017-09" db="EMBL/GenBank/DDBJ databases">
        <title>Depth-based differentiation of microbial function through sediment-hosted aquifers and enrichment of novel symbionts in the deep terrestrial subsurface.</title>
        <authorList>
            <person name="Probst A.J."/>
            <person name="Ladd B."/>
            <person name="Jarett J.K."/>
            <person name="Geller-Mcgrath D.E."/>
            <person name="Sieber C.M.K."/>
            <person name="Emerson J.B."/>
            <person name="Anantharaman K."/>
            <person name="Thomas B.C."/>
            <person name="Malmstrom R."/>
            <person name="Stieglmeier M."/>
            <person name="Klingl A."/>
            <person name="Woyke T."/>
            <person name="Ryan C.M."/>
            <person name="Banfield J.F."/>
        </authorList>
    </citation>
    <scope>NUCLEOTIDE SEQUENCE [LARGE SCALE GENOMIC DNA]</scope>
</reference>